<proteinExistence type="predicted"/>
<dbReference type="GO" id="GO:0016829">
    <property type="term" value="F:lyase activity"/>
    <property type="evidence" value="ECO:0007669"/>
    <property type="project" value="UniProtKB-KW"/>
</dbReference>
<evidence type="ECO:0000313" key="1">
    <source>
        <dbReference type="EMBL" id="QRR01146.1"/>
    </source>
</evidence>
<protein>
    <submittedName>
        <fullName evidence="1">Heparin lyase I family protein</fullName>
    </submittedName>
</protein>
<accession>A0ABX7I830</accession>
<dbReference type="Gene3D" id="2.60.120.260">
    <property type="entry name" value="Galactose-binding domain-like"/>
    <property type="match status" value="1"/>
</dbReference>
<dbReference type="InterPro" id="IPR025975">
    <property type="entry name" value="Polysacc_lyase"/>
</dbReference>
<evidence type="ECO:0000313" key="2">
    <source>
        <dbReference type="Proteomes" id="UP000612680"/>
    </source>
</evidence>
<keyword evidence="2" id="KW-1185">Reference proteome</keyword>
<organism evidence="1 2">
    <name type="scientific">Dyadobacter sandarakinus</name>
    <dbReference type="NCBI Taxonomy" id="2747268"/>
    <lineage>
        <taxon>Bacteria</taxon>
        <taxon>Pseudomonadati</taxon>
        <taxon>Bacteroidota</taxon>
        <taxon>Cytophagia</taxon>
        <taxon>Cytophagales</taxon>
        <taxon>Spirosomataceae</taxon>
        <taxon>Dyadobacter</taxon>
    </lineage>
</organism>
<dbReference type="EMBL" id="CP056775">
    <property type="protein sequence ID" value="QRR01146.1"/>
    <property type="molecule type" value="Genomic_DNA"/>
</dbReference>
<reference evidence="1 2" key="1">
    <citation type="submission" date="2020-06" db="EMBL/GenBank/DDBJ databases">
        <title>Dyadobacter sandarakinus sp. nov., isolated from the soil of the Arctic Yellow River Station.</title>
        <authorList>
            <person name="Zhang Y."/>
            <person name="Peng F."/>
        </authorList>
    </citation>
    <scope>NUCLEOTIDE SEQUENCE [LARGE SCALE GENOMIC DNA]</scope>
    <source>
        <strain evidence="1 2">Q3-56</strain>
    </source>
</reference>
<gene>
    <name evidence="1" type="ORF">HWI92_09630</name>
</gene>
<dbReference type="Gene3D" id="2.60.120.200">
    <property type="match status" value="1"/>
</dbReference>
<sequence length="746" mass="81260">MTEQLTTPLKSFDFRQLPTSASADINFSRTSEASFYGSDGYLHFAQPGYNMLINSQDLSANGWNQVGTSVSATGSVPAADGSYTASKVSEKTVSGEHRVSQSVTVVKGRPVTISIYVKAGTRSKIQFSFVTNTSFTGGNPGVRFNLSNGSFISSSSNVTSYQAVNAGDGWWRLRVTATPDRGSSTGMHLYLLNDDTEMSYGVSTSRYIYAWGAQIEQSATMSAYTPTTVAPYFGLRYHYDLAGTPSLSGVLIEPAGTNLIRYSHNIDNVAWQRRNISVGSSGTRSPDGTLNAFKIKEDYNTSMHYVAPNDNVAVLSGSTYTLSAFLKAAERKWAYFNISGLTVHFDLGNGVVGIQHDAFTNAGMEKAGGGWYRCFATFVASGSSVSTKIGPELVNGTTSYKGDGSGGILMWGVQLEKSKAMTSYIRTKGSAASRGEDSVTLTKPTADDHNVLIQRTSGETWIKDLSGNLDVPTSGSTVKMVAFYDTSESAPVQEAPSSGVTFKYATVGPSNTLVSIFAQRYMAQTPNKSWSLQQATNVASPVFRFEIRSGDRWSGDLSNEKIKERCEFYMKSGDVPFDKDVWLSYSIRIAPGAISQMSPTDFCYLGQFHATEDSGEMSTGPVLGVRLEGGDKIAVYTASSTQNPIKTAPTYIKRAIGTFTRGQWHRIVMRIRFSPTRGQLQWWQNGQEMVNVSNIGIGYVDKLGPYWKFGIYRMAKPETLVVEYANMELSYTSSLYGRVSKPLTIA</sequence>
<dbReference type="Proteomes" id="UP000612680">
    <property type="component" value="Chromosome"/>
</dbReference>
<keyword evidence="1" id="KW-0456">Lyase</keyword>
<dbReference type="Pfam" id="PF14099">
    <property type="entry name" value="Polysacc_lyase"/>
    <property type="match status" value="1"/>
</dbReference>
<name>A0ABX7I830_9BACT</name>
<dbReference type="RefSeq" id="WP_204663165.1">
    <property type="nucleotide sequence ID" value="NZ_CP056775.1"/>
</dbReference>